<dbReference type="GO" id="GO:0103068">
    <property type="term" value="F:leukotriene C4 gamma-glutamyl transferase activity"/>
    <property type="evidence" value="ECO:0007669"/>
    <property type="project" value="UniProtKB-EC"/>
</dbReference>
<evidence type="ECO:0000313" key="1">
    <source>
        <dbReference type="EMBL" id="SUV64054.1"/>
    </source>
</evidence>
<gene>
    <name evidence="1" type="primary">ywrD_1</name>
    <name evidence="1" type="ORF">NCTC10911_01069</name>
</gene>
<name>A0A0E8FEX6_BORPT</name>
<evidence type="ECO:0000313" key="2">
    <source>
        <dbReference type="Proteomes" id="UP000255014"/>
    </source>
</evidence>
<protein>
    <submittedName>
        <fullName evidence="1">Gamma-glutamyltransferase ywrD</fullName>
        <ecNumber evidence="1">2.3.2.2</ecNumber>
    </submittedName>
</protein>
<dbReference type="InterPro" id="IPR043138">
    <property type="entry name" value="GGT_lsub"/>
</dbReference>
<reference evidence="1 2" key="1">
    <citation type="submission" date="2018-06" db="EMBL/GenBank/DDBJ databases">
        <authorList>
            <consortium name="Pathogen Informatics"/>
            <person name="Doyle S."/>
        </authorList>
    </citation>
    <scope>NUCLEOTIDE SEQUENCE [LARGE SCALE GENOMIC DNA]</scope>
    <source>
        <strain evidence="1 2">NCTC10911</strain>
    </source>
</reference>
<dbReference type="PANTHER" id="PTHR43881">
    <property type="entry name" value="GAMMA-GLUTAMYLTRANSPEPTIDASE (AFU_ORTHOLOGUE AFUA_4G13580)"/>
    <property type="match status" value="1"/>
</dbReference>
<keyword evidence="1" id="KW-0808">Transferase</keyword>
<sequence>MPSPPNGRTPQPGERFICPGQADTLQDIADTHGESFYRGALAARIAAFARETGGALTEADLAAHQADWVDPIGAQYGELTLHEIGPSGQGIGALMELGMLDGLSGKLGQPDSTDFYHYQIEAMKLAFADINRYVADPASMREVSAEMLLDRAYLATRAGAIDPAEARYL</sequence>
<dbReference type="Pfam" id="PF01019">
    <property type="entry name" value="G_glu_transpept"/>
    <property type="match status" value="1"/>
</dbReference>
<dbReference type="InterPro" id="IPR029055">
    <property type="entry name" value="Ntn_hydrolases_N"/>
</dbReference>
<organism evidence="1 2">
    <name type="scientific">Bordetella pertussis</name>
    <dbReference type="NCBI Taxonomy" id="520"/>
    <lineage>
        <taxon>Bacteria</taxon>
        <taxon>Pseudomonadati</taxon>
        <taxon>Pseudomonadota</taxon>
        <taxon>Betaproteobacteria</taxon>
        <taxon>Burkholderiales</taxon>
        <taxon>Alcaligenaceae</taxon>
        <taxon>Bordetella</taxon>
    </lineage>
</organism>
<dbReference type="Proteomes" id="UP000255014">
    <property type="component" value="Unassembled WGS sequence"/>
</dbReference>
<proteinExistence type="predicted"/>
<keyword evidence="1" id="KW-0012">Acyltransferase</keyword>
<dbReference type="EC" id="2.3.2.2" evidence="1"/>
<dbReference type="PANTHER" id="PTHR43881:SF1">
    <property type="entry name" value="GAMMA-GLUTAMYLTRANSPEPTIDASE (AFU_ORTHOLOGUE AFUA_4G13580)"/>
    <property type="match status" value="1"/>
</dbReference>
<dbReference type="SUPFAM" id="SSF56235">
    <property type="entry name" value="N-terminal nucleophile aminohydrolases (Ntn hydrolases)"/>
    <property type="match status" value="1"/>
</dbReference>
<accession>A0A0E8FEX6</accession>
<dbReference type="AlphaFoldDB" id="A0A0E8FEX6"/>
<dbReference type="InterPro" id="IPR052896">
    <property type="entry name" value="GGT-like_enzyme"/>
</dbReference>
<dbReference type="EMBL" id="UFTT01000002">
    <property type="protein sequence ID" value="SUV64054.1"/>
    <property type="molecule type" value="Genomic_DNA"/>
</dbReference>
<dbReference type="Gene3D" id="1.10.246.130">
    <property type="match status" value="1"/>
</dbReference>